<evidence type="ECO:0000259" key="2">
    <source>
        <dbReference type="PROSITE" id="PS51159"/>
    </source>
</evidence>
<dbReference type="InterPro" id="IPR050782">
    <property type="entry name" value="PP1_regulatory_subunit_3"/>
</dbReference>
<evidence type="ECO:0000313" key="3">
    <source>
        <dbReference type="EMBL" id="KAG5840620.1"/>
    </source>
</evidence>
<dbReference type="Proteomes" id="UP001044222">
    <property type="component" value="Chromosome 10"/>
</dbReference>
<name>A0A9D3M118_ANGAN</name>
<keyword evidence="4" id="KW-1185">Reference proteome</keyword>
<dbReference type="GO" id="GO:0000164">
    <property type="term" value="C:protein phosphatase type 1 complex"/>
    <property type="evidence" value="ECO:0007669"/>
    <property type="project" value="TreeGrafter"/>
</dbReference>
<evidence type="ECO:0000313" key="4">
    <source>
        <dbReference type="Proteomes" id="UP001044222"/>
    </source>
</evidence>
<reference evidence="3" key="1">
    <citation type="submission" date="2021-01" db="EMBL/GenBank/DDBJ databases">
        <title>A chromosome-scale assembly of European eel, Anguilla anguilla.</title>
        <authorList>
            <person name="Henkel C."/>
            <person name="Jong-Raadsen S.A."/>
            <person name="Dufour S."/>
            <person name="Weltzien F.-A."/>
            <person name="Palstra A.P."/>
            <person name="Pelster B."/>
            <person name="Spaink H.P."/>
            <person name="Van Den Thillart G.E."/>
            <person name="Jansen H."/>
            <person name="Zahm M."/>
            <person name="Klopp C."/>
            <person name="Cedric C."/>
            <person name="Louis A."/>
            <person name="Berthelot C."/>
            <person name="Parey E."/>
            <person name="Roest Crollius H."/>
            <person name="Montfort J."/>
            <person name="Robinson-Rechavi M."/>
            <person name="Bucao C."/>
            <person name="Bouchez O."/>
            <person name="Gislard M."/>
            <person name="Lluch J."/>
            <person name="Milhes M."/>
            <person name="Lampietro C."/>
            <person name="Lopez Roques C."/>
            <person name="Donnadieu C."/>
            <person name="Braasch I."/>
            <person name="Desvignes T."/>
            <person name="Postlethwait J."/>
            <person name="Bobe J."/>
            <person name="Guiguen Y."/>
            <person name="Dirks R."/>
        </authorList>
    </citation>
    <scope>NUCLEOTIDE SEQUENCE</scope>
    <source>
        <strain evidence="3">Tag_6206</strain>
        <tissue evidence="3">Liver</tissue>
    </source>
</reference>
<feature type="region of interest" description="Disordered" evidence="1">
    <location>
        <begin position="52"/>
        <end position="88"/>
    </location>
</feature>
<protein>
    <recommendedName>
        <fullName evidence="2">CBM21 domain-containing protein</fullName>
    </recommendedName>
</protein>
<dbReference type="PANTHER" id="PTHR12307">
    <property type="entry name" value="PROTEIN PHOSPHATASE 1 REGULATORY SUBUNIT"/>
    <property type="match status" value="1"/>
</dbReference>
<dbReference type="Pfam" id="PF03370">
    <property type="entry name" value="CBM_21"/>
    <property type="match status" value="1"/>
</dbReference>
<dbReference type="EMBL" id="JAFIRN010000010">
    <property type="protein sequence ID" value="KAG5840620.1"/>
    <property type="molecule type" value="Genomic_DNA"/>
</dbReference>
<dbReference type="GO" id="GO:0005979">
    <property type="term" value="P:regulation of glycogen biosynthetic process"/>
    <property type="evidence" value="ECO:0007669"/>
    <property type="project" value="TreeGrafter"/>
</dbReference>
<feature type="compositionally biased region" description="Polar residues" evidence="1">
    <location>
        <begin position="55"/>
        <end position="68"/>
    </location>
</feature>
<dbReference type="InterPro" id="IPR038175">
    <property type="entry name" value="CBM21_dom_sf"/>
</dbReference>
<feature type="region of interest" description="Disordered" evidence="1">
    <location>
        <begin position="110"/>
        <end position="150"/>
    </location>
</feature>
<gene>
    <name evidence="3" type="ORF">ANANG_G00190670</name>
</gene>
<feature type="domain" description="CBM21" evidence="2">
    <location>
        <begin position="161"/>
        <end position="276"/>
    </location>
</feature>
<accession>A0A9D3M118</accession>
<dbReference type="GO" id="GO:0008157">
    <property type="term" value="F:protein phosphatase 1 binding"/>
    <property type="evidence" value="ECO:0007669"/>
    <property type="project" value="TreeGrafter"/>
</dbReference>
<feature type="compositionally biased region" description="Polar residues" evidence="1">
    <location>
        <begin position="75"/>
        <end position="87"/>
    </location>
</feature>
<dbReference type="Gene3D" id="2.60.40.2440">
    <property type="entry name" value="Carbohydrate binding type-21 domain"/>
    <property type="match status" value="1"/>
</dbReference>
<dbReference type="GO" id="GO:2001069">
    <property type="term" value="F:glycogen binding"/>
    <property type="evidence" value="ECO:0007669"/>
    <property type="project" value="TreeGrafter"/>
</dbReference>
<comment type="caution">
    <text evidence="3">The sequence shown here is derived from an EMBL/GenBank/DDBJ whole genome shotgun (WGS) entry which is preliminary data.</text>
</comment>
<proteinExistence type="predicted"/>
<dbReference type="InterPro" id="IPR005036">
    <property type="entry name" value="CBM21_dom"/>
</dbReference>
<sequence length="344" mass="37872">MSTKMLQVFGGCSMPQPVMSSMPVDLAMRLCLSQSPPLCQLLRMSSLKPLRPCIQPQSPESETPQSHPTACPSDWTLSETGISGDGTSTKKKRVVFADSKGLSLTAVHVFSEREEPPRPEPSPSLRLLRRPAADRKHPGGARKPPPRLGFQQPLADFQSFRARLQEDLVLLESCSVTERALSGTVQVKNVSFQKAVHVRVTFDSWRSWRDVPCAFLQQQRYGGSDTDVFAFHVPLPRTWTPGSGWSFACLTSRAATARLCGTTTRDRTTALSVGSVRLPPPLSPSRLNRSLGDRGQASLRAKSMPRMMQCRSLHPIPMRSWLTRAGADWETSHLSGDSVVPTDA</sequence>
<evidence type="ECO:0000256" key="1">
    <source>
        <dbReference type="SAM" id="MobiDB-lite"/>
    </source>
</evidence>
<organism evidence="3 4">
    <name type="scientific">Anguilla anguilla</name>
    <name type="common">European freshwater eel</name>
    <name type="synonym">Muraena anguilla</name>
    <dbReference type="NCBI Taxonomy" id="7936"/>
    <lineage>
        <taxon>Eukaryota</taxon>
        <taxon>Metazoa</taxon>
        <taxon>Chordata</taxon>
        <taxon>Craniata</taxon>
        <taxon>Vertebrata</taxon>
        <taxon>Euteleostomi</taxon>
        <taxon>Actinopterygii</taxon>
        <taxon>Neopterygii</taxon>
        <taxon>Teleostei</taxon>
        <taxon>Anguilliformes</taxon>
        <taxon>Anguillidae</taxon>
        <taxon>Anguilla</taxon>
    </lineage>
</organism>
<dbReference type="PANTHER" id="PTHR12307:SF15">
    <property type="entry name" value="PROTEIN PHOSPHATASE 1 REGULATORY SUBUNIT 3C"/>
    <property type="match status" value="1"/>
</dbReference>
<dbReference type="PROSITE" id="PS51159">
    <property type="entry name" value="CBM21"/>
    <property type="match status" value="1"/>
</dbReference>
<dbReference type="AlphaFoldDB" id="A0A9D3M118"/>